<keyword evidence="7" id="KW-1185">Reference proteome</keyword>
<reference evidence="7" key="1">
    <citation type="journal article" date="2019" name="Int. J. Syst. Evol. Microbiol.">
        <title>The Global Catalogue of Microorganisms (GCM) 10K type strain sequencing project: providing services to taxonomists for standard genome sequencing and annotation.</title>
        <authorList>
            <consortium name="The Broad Institute Genomics Platform"/>
            <consortium name="The Broad Institute Genome Sequencing Center for Infectious Disease"/>
            <person name="Wu L."/>
            <person name="Ma J."/>
        </authorList>
    </citation>
    <scope>NUCLEOTIDE SEQUENCE [LARGE SCALE GENOMIC DNA]</scope>
    <source>
        <strain evidence="7">JCM 3175</strain>
    </source>
</reference>
<comment type="caution">
    <text evidence="6">The sequence shown here is derived from an EMBL/GenBank/DDBJ whole genome shotgun (WGS) entry which is preliminary data.</text>
</comment>
<evidence type="ECO:0000256" key="3">
    <source>
        <dbReference type="ARBA" id="ARBA00022989"/>
    </source>
</evidence>
<gene>
    <name evidence="6" type="ORF">GCM10023176_52080</name>
</gene>
<evidence type="ECO:0000313" key="7">
    <source>
        <dbReference type="Proteomes" id="UP001500307"/>
    </source>
</evidence>
<evidence type="ECO:0000313" key="6">
    <source>
        <dbReference type="EMBL" id="GAA4577811.1"/>
    </source>
</evidence>
<feature type="domain" description="DUF1232" evidence="5">
    <location>
        <begin position="95"/>
        <end position="131"/>
    </location>
</feature>
<dbReference type="EMBL" id="BAABGU010000037">
    <property type="protein sequence ID" value="GAA4577811.1"/>
    <property type="molecule type" value="Genomic_DNA"/>
</dbReference>
<evidence type="ECO:0000259" key="5">
    <source>
        <dbReference type="Pfam" id="PF06803"/>
    </source>
</evidence>
<comment type="subcellular location">
    <subcellularLocation>
        <location evidence="1">Endomembrane system</location>
        <topology evidence="1">Multi-pass membrane protein</topology>
    </subcellularLocation>
</comment>
<evidence type="ECO:0000256" key="2">
    <source>
        <dbReference type="ARBA" id="ARBA00022692"/>
    </source>
</evidence>
<keyword evidence="4" id="KW-0472">Membrane</keyword>
<evidence type="ECO:0000256" key="1">
    <source>
        <dbReference type="ARBA" id="ARBA00004127"/>
    </source>
</evidence>
<dbReference type="InterPro" id="IPR010652">
    <property type="entry name" value="DUF1232"/>
</dbReference>
<dbReference type="Proteomes" id="UP001500307">
    <property type="component" value="Unassembled WGS sequence"/>
</dbReference>
<protein>
    <recommendedName>
        <fullName evidence="5">DUF1232 domain-containing protein</fullName>
    </recommendedName>
</protein>
<accession>A0ABP8SXX1</accession>
<dbReference type="Pfam" id="PF06803">
    <property type="entry name" value="DUF1232"/>
    <property type="match status" value="1"/>
</dbReference>
<evidence type="ECO:0000256" key="4">
    <source>
        <dbReference type="ARBA" id="ARBA00023136"/>
    </source>
</evidence>
<proteinExistence type="predicted"/>
<organism evidence="6 7">
    <name type="scientific">Micromonospora coerulea</name>
    <dbReference type="NCBI Taxonomy" id="47856"/>
    <lineage>
        <taxon>Bacteria</taxon>
        <taxon>Bacillati</taxon>
        <taxon>Actinomycetota</taxon>
        <taxon>Actinomycetes</taxon>
        <taxon>Micromonosporales</taxon>
        <taxon>Micromonosporaceae</taxon>
        <taxon>Micromonospora</taxon>
    </lineage>
</organism>
<keyword evidence="2" id="KW-0812">Transmembrane</keyword>
<sequence length="160" mass="17014">MGLGSDRSGYVLWQGRRSTVRPAGGAGLRPGGTLVERRGAQTMGKTLKRRAAFTALARALMAGARGGPSLGERLAALPRMIRATARGEYDGGLRLAMMTAATAYVVSPVDVVPELFLTVFGLVDDAVMVTWLAGSVLSETERFLEWEARRSSVIPGHVTP</sequence>
<name>A0ABP8SXX1_9ACTN</name>
<keyword evidence="3" id="KW-1133">Transmembrane helix</keyword>